<sequence>MLETQEVCILPDGHPLLKKTAIELTEFTGQAFVNLSAQDPYRLAIEKIFGQSGIGTERQESDSSRPTDVIT</sequence>
<gene>
    <name evidence="1" type="ORF">BZM27_22785</name>
</gene>
<evidence type="ECO:0000313" key="2">
    <source>
        <dbReference type="Proteomes" id="UP000294200"/>
    </source>
</evidence>
<organism evidence="1 2">
    <name type="scientific">Paraburkholderia steynii</name>
    <dbReference type="NCBI Taxonomy" id="1245441"/>
    <lineage>
        <taxon>Bacteria</taxon>
        <taxon>Pseudomonadati</taxon>
        <taxon>Pseudomonadota</taxon>
        <taxon>Betaproteobacteria</taxon>
        <taxon>Burkholderiales</taxon>
        <taxon>Burkholderiaceae</taxon>
        <taxon>Paraburkholderia</taxon>
    </lineage>
</organism>
<evidence type="ECO:0000313" key="1">
    <source>
        <dbReference type="EMBL" id="TCG06946.1"/>
    </source>
</evidence>
<dbReference type="EMBL" id="MWML01000085">
    <property type="protein sequence ID" value="TCG06946.1"/>
    <property type="molecule type" value="Genomic_DNA"/>
</dbReference>
<dbReference type="Gene3D" id="3.40.190.10">
    <property type="entry name" value="Periplasmic binding protein-like II"/>
    <property type="match status" value="1"/>
</dbReference>
<accession>A0A4R0X9H4</accession>
<dbReference type="Proteomes" id="UP000294200">
    <property type="component" value="Unassembled WGS sequence"/>
</dbReference>
<reference evidence="1 2" key="1">
    <citation type="submission" date="2017-02" db="EMBL/GenBank/DDBJ databases">
        <title>Paraburkholderia sophoroidis sp. nov. and Paraburkholderia steynii sp. nov. rhizobial symbionts of the fynbos legume Hypocalyptus sophoroides.</title>
        <authorList>
            <person name="Steenkamp E.T."/>
            <person name="Beukes C.W."/>
            <person name="Van Zyl E."/>
            <person name="Avontuur J."/>
            <person name="Chan W.Y."/>
            <person name="Hassen A."/>
            <person name="Palmer M."/>
            <person name="Mthombeni L."/>
            <person name="Phalane F."/>
            <person name="Sereme K."/>
            <person name="Venter S.N."/>
        </authorList>
    </citation>
    <scope>NUCLEOTIDE SEQUENCE [LARGE SCALE GENOMIC DNA]</scope>
    <source>
        <strain evidence="1 2">HC1.1ba</strain>
    </source>
</reference>
<dbReference type="AlphaFoldDB" id="A0A4R0X9H4"/>
<keyword evidence="2" id="KW-1185">Reference proteome</keyword>
<comment type="caution">
    <text evidence="1">The sequence shown here is derived from an EMBL/GenBank/DDBJ whole genome shotgun (WGS) entry which is preliminary data.</text>
</comment>
<name>A0A4R0X9H4_9BURK</name>
<proteinExistence type="predicted"/>
<protein>
    <recommendedName>
        <fullName evidence="3">LysR substrate-binding domain-containing protein</fullName>
    </recommendedName>
</protein>
<evidence type="ECO:0008006" key="3">
    <source>
        <dbReference type="Google" id="ProtNLM"/>
    </source>
</evidence>